<feature type="domain" description="TadE-like" evidence="2">
    <location>
        <begin position="12"/>
        <end position="54"/>
    </location>
</feature>
<accession>A0A1Q9AN77</accession>
<reference evidence="3 4" key="1">
    <citation type="submission" date="2016-09" db="EMBL/GenBank/DDBJ databases">
        <title>Rhizobium sp. nov., a novel species isolated from the rice rhizosphere.</title>
        <authorList>
            <person name="Zhao J."/>
            <person name="Zhang X."/>
        </authorList>
    </citation>
    <scope>NUCLEOTIDE SEQUENCE [LARGE SCALE GENOMIC DNA]</scope>
    <source>
        <strain evidence="3 4">MH17</strain>
    </source>
</reference>
<dbReference type="InterPro" id="IPR012495">
    <property type="entry name" value="TadE-like_dom"/>
</dbReference>
<comment type="caution">
    <text evidence="3">The sequence shown here is derived from an EMBL/GenBank/DDBJ whole genome shotgun (WGS) entry which is preliminary data.</text>
</comment>
<dbReference type="RefSeq" id="WP_075633803.1">
    <property type="nucleotide sequence ID" value="NZ_MKIO01000021.1"/>
</dbReference>
<evidence type="ECO:0000256" key="1">
    <source>
        <dbReference type="SAM" id="Phobius"/>
    </source>
</evidence>
<dbReference type="OrthoDB" id="7356451at2"/>
<keyword evidence="1" id="KW-1133">Transmembrane helix</keyword>
<evidence type="ECO:0000259" key="2">
    <source>
        <dbReference type="Pfam" id="PF07811"/>
    </source>
</evidence>
<evidence type="ECO:0000313" key="4">
    <source>
        <dbReference type="Proteomes" id="UP000186143"/>
    </source>
</evidence>
<dbReference type="EMBL" id="MKIO01000021">
    <property type="protein sequence ID" value="OLP56785.1"/>
    <property type="molecule type" value="Genomic_DNA"/>
</dbReference>
<proteinExistence type="predicted"/>
<sequence>MRIAKLARARQGATAVEFAILIGPMLLLLFGGIEVSRVMWINHALEKVALTSARCIGIRNNACSNAGAYDASRANSYVITAAAGLGITLVASNIVIEDGATCYGATGFSKVTLTKTVTSPIPKLIDLLSNSAHQLTAQACFPTAAS</sequence>
<dbReference type="Proteomes" id="UP000186143">
    <property type="component" value="Unassembled WGS sequence"/>
</dbReference>
<feature type="transmembrane region" description="Helical" evidence="1">
    <location>
        <begin position="12"/>
        <end position="33"/>
    </location>
</feature>
<keyword evidence="1" id="KW-0812">Transmembrane</keyword>
<dbReference type="STRING" id="1672749.BJF92_11985"/>
<protein>
    <recommendedName>
        <fullName evidence="2">TadE-like domain-containing protein</fullName>
    </recommendedName>
</protein>
<evidence type="ECO:0000313" key="3">
    <source>
        <dbReference type="EMBL" id="OLP56785.1"/>
    </source>
</evidence>
<organism evidence="3 4">
    <name type="scientific">Xaviernesmea rhizosphaerae</name>
    <dbReference type="NCBI Taxonomy" id="1672749"/>
    <lineage>
        <taxon>Bacteria</taxon>
        <taxon>Pseudomonadati</taxon>
        <taxon>Pseudomonadota</taxon>
        <taxon>Alphaproteobacteria</taxon>
        <taxon>Hyphomicrobiales</taxon>
        <taxon>Rhizobiaceae</taxon>
        <taxon>Rhizobium/Agrobacterium group</taxon>
        <taxon>Xaviernesmea</taxon>
    </lineage>
</organism>
<name>A0A1Q9AN77_9HYPH</name>
<dbReference type="Pfam" id="PF07811">
    <property type="entry name" value="TadE"/>
    <property type="match status" value="1"/>
</dbReference>
<dbReference type="AlphaFoldDB" id="A0A1Q9AN77"/>
<keyword evidence="1" id="KW-0472">Membrane</keyword>
<gene>
    <name evidence="3" type="ORF">BJF92_11985</name>
</gene>